<dbReference type="AlphaFoldDB" id="A0A6J5X606"/>
<evidence type="ECO:0000313" key="3">
    <source>
        <dbReference type="Proteomes" id="UP000507245"/>
    </source>
</evidence>
<accession>A0A6J5X606</accession>
<evidence type="ECO:0000313" key="2">
    <source>
        <dbReference type="EMBL" id="CAB4307322.1"/>
    </source>
</evidence>
<organism evidence="2 3">
    <name type="scientific">Prunus armeniaca</name>
    <name type="common">Apricot</name>
    <name type="synonym">Armeniaca vulgaris</name>
    <dbReference type="NCBI Taxonomy" id="36596"/>
    <lineage>
        <taxon>Eukaryota</taxon>
        <taxon>Viridiplantae</taxon>
        <taxon>Streptophyta</taxon>
        <taxon>Embryophyta</taxon>
        <taxon>Tracheophyta</taxon>
        <taxon>Spermatophyta</taxon>
        <taxon>Magnoliopsida</taxon>
        <taxon>eudicotyledons</taxon>
        <taxon>Gunneridae</taxon>
        <taxon>Pentapetalae</taxon>
        <taxon>rosids</taxon>
        <taxon>fabids</taxon>
        <taxon>Rosales</taxon>
        <taxon>Rosaceae</taxon>
        <taxon>Amygdaloideae</taxon>
        <taxon>Amygdaleae</taxon>
        <taxon>Prunus</taxon>
    </lineage>
</organism>
<dbReference type="EMBL" id="CAEKKB010000004">
    <property type="protein sequence ID" value="CAB4307322.1"/>
    <property type="molecule type" value="Genomic_DNA"/>
</dbReference>
<evidence type="ECO:0000256" key="1">
    <source>
        <dbReference type="SAM" id="MobiDB-lite"/>
    </source>
</evidence>
<feature type="region of interest" description="Disordered" evidence="1">
    <location>
        <begin position="28"/>
        <end position="48"/>
    </location>
</feature>
<proteinExistence type="predicted"/>
<keyword evidence="3" id="KW-1185">Reference proteome</keyword>
<sequence>MLLEKLVMSAATDMIRHEIKSRFLRPSDESASVPRIRPPIRHPMKKDEAGRPVMNELAHSRDHSDMVVFEAGPFHAQAELGSAQVEEVGLHVVEFVVQCHAGWASVQTLMNDWCPSQTQANDTTMDWKSCAELNAPRLCSIILLRDGRFFVLGLRFSGSEKLDGGGGDVGSSMCLVLMDACREKQNSRLAIGMGFLRIYP</sequence>
<reference evidence="3" key="1">
    <citation type="journal article" date="2020" name="Genome Biol.">
        <title>Gamete binning: chromosome-level and haplotype-resolved genome assembly enabled by high-throughput single-cell sequencing of gamete genomes.</title>
        <authorList>
            <person name="Campoy J.A."/>
            <person name="Sun H."/>
            <person name="Goel M."/>
            <person name="Jiao W.-B."/>
            <person name="Folz-Donahue K."/>
            <person name="Wang N."/>
            <person name="Rubio M."/>
            <person name="Liu C."/>
            <person name="Kukat C."/>
            <person name="Ruiz D."/>
            <person name="Huettel B."/>
            <person name="Schneeberger K."/>
        </authorList>
    </citation>
    <scope>NUCLEOTIDE SEQUENCE [LARGE SCALE GENOMIC DNA]</scope>
    <source>
        <strain evidence="3">cv. Rojo Pasion</strain>
    </source>
</reference>
<gene>
    <name evidence="2" type="ORF">ORAREDHAP_LOCUS25914</name>
</gene>
<name>A0A6J5X606_PRUAR</name>
<dbReference type="OrthoDB" id="1193336at2759"/>
<protein>
    <submittedName>
        <fullName evidence="2">Uncharacterized protein</fullName>
    </submittedName>
</protein>
<dbReference type="Proteomes" id="UP000507245">
    <property type="component" value="Unassembled WGS sequence"/>
</dbReference>